<evidence type="ECO:0000313" key="2">
    <source>
        <dbReference type="EMBL" id="CAB4558353.1"/>
    </source>
</evidence>
<dbReference type="AlphaFoldDB" id="A0A6J6D7W0"/>
<sequence>MVDQPAVAAVEEVAAVSNAQFNRPNERYGSDLIRPGLLPGLLGSGACLAGLWASGTDWMIMVLFAVSILSAIMVFFCIQAARVQPAPATRSQPAERDRRPLVIFFGIALAVIVIVYNPISPFVLTASGTGWQLAQVAAGAVMFFAGVLVRTPAPKG</sequence>
<feature type="transmembrane region" description="Helical" evidence="1">
    <location>
        <begin position="32"/>
        <end position="52"/>
    </location>
</feature>
<keyword evidence="1" id="KW-0812">Transmembrane</keyword>
<feature type="transmembrane region" description="Helical" evidence="1">
    <location>
        <begin position="58"/>
        <end position="81"/>
    </location>
</feature>
<evidence type="ECO:0000256" key="1">
    <source>
        <dbReference type="SAM" id="Phobius"/>
    </source>
</evidence>
<reference evidence="2" key="1">
    <citation type="submission" date="2020-05" db="EMBL/GenBank/DDBJ databases">
        <authorList>
            <person name="Chiriac C."/>
            <person name="Salcher M."/>
            <person name="Ghai R."/>
            <person name="Kavagutti S V."/>
        </authorList>
    </citation>
    <scope>NUCLEOTIDE SEQUENCE</scope>
</reference>
<organism evidence="2">
    <name type="scientific">freshwater metagenome</name>
    <dbReference type="NCBI Taxonomy" id="449393"/>
    <lineage>
        <taxon>unclassified sequences</taxon>
        <taxon>metagenomes</taxon>
        <taxon>ecological metagenomes</taxon>
    </lineage>
</organism>
<feature type="transmembrane region" description="Helical" evidence="1">
    <location>
        <begin position="131"/>
        <end position="149"/>
    </location>
</feature>
<proteinExistence type="predicted"/>
<dbReference type="InterPro" id="IPR036259">
    <property type="entry name" value="MFS_trans_sf"/>
</dbReference>
<accession>A0A6J6D7W0</accession>
<dbReference type="EMBL" id="CAEZTD010000029">
    <property type="protein sequence ID" value="CAB4558353.1"/>
    <property type="molecule type" value="Genomic_DNA"/>
</dbReference>
<gene>
    <name evidence="2" type="ORF">UFOPK1591_00551</name>
</gene>
<keyword evidence="1" id="KW-1133">Transmembrane helix</keyword>
<name>A0A6J6D7W0_9ZZZZ</name>
<feature type="transmembrane region" description="Helical" evidence="1">
    <location>
        <begin position="101"/>
        <end position="119"/>
    </location>
</feature>
<keyword evidence="1" id="KW-0472">Membrane</keyword>
<protein>
    <submittedName>
        <fullName evidence="2">Unannotated protein</fullName>
    </submittedName>
</protein>
<dbReference type="SUPFAM" id="SSF103473">
    <property type="entry name" value="MFS general substrate transporter"/>
    <property type="match status" value="1"/>
</dbReference>